<feature type="transmembrane region" description="Helical" evidence="1">
    <location>
        <begin position="191"/>
        <end position="221"/>
    </location>
</feature>
<comment type="caution">
    <text evidence="2">The sequence shown here is derived from an EMBL/GenBank/DDBJ whole genome shotgun (WGS) entry which is preliminary data.</text>
</comment>
<dbReference type="RefSeq" id="WP_107929526.1">
    <property type="nucleotide sequence ID" value="NZ_PZZN01000001.1"/>
</dbReference>
<keyword evidence="1" id="KW-0812">Transmembrane</keyword>
<proteinExistence type="predicted"/>
<keyword evidence="3" id="KW-1185">Reference proteome</keyword>
<keyword evidence="1" id="KW-1133">Transmembrane helix</keyword>
<name>A0A2T4YS82_9SPHN</name>
<feature type="transmembrane region" description="Helical" evidence="1">
    <location>
        <begin position="228"/>
        <end position="249"/>
    </location>
</feature>
<dbReference type="AlphaFoldDB" id="A0A2T4YS82"/>
<evidence type="ECO:0000313" key="3">
    <source>
        <dbReference type="Proteomes" id="UP000240996"/>
    </source>
</evidence>
<evidence type="ECO:0000256" key="1">
    <source>
        <dbReference type="SAM" id="Phobius"/>
    </source>
</evidence>
<dbReference type="EMBL" id="PZZN01000001">
    <property type="protein sequence ID" value="PTM46670.1"/>
    <property type="molecule type" value="Genomic_DNA"/>
</dbReference>
<feature type="transmembrane region" description="Helical" evidence="1">
    <location>
        <begin position="333"/>
        <end position="353"/>
    </location>
</feature>
<evidence type="ECO:0000313" key="2">
    <source>
        <dbReference type="EMBL" id="PTM46670.1"/>
    </source>
</evidence>
<evidence type="ECO:0008006" key="4">
    <source>
        <dbReference type="Google" id="ProtNLM"/>
    </source>
</evidence>
<feature type="transmembrane region" description="Helical" evidence="1">
    <location>
        <begin position="113"/>
        <end position="136"/>
    </location>
</feature>
<keyword evidence="1" id="KW-0472">Membrane</keyword>
<gene>
    <name evidence="2" type="ORF">C8J24_0037</name>
</gene>
<sequence>MRTRRGAPLWLVGPSRFAGMSRSQARLGLALFAMLLLACLTATSAPGPRPGEAGVASAPLGQTELLLYQSVVANVRSGTPYYVAAAEAHRVAHAPLKPYTTVRLPTLAVVQAAVPPLLVTALLPLLCIGAMGAWIVRLRPAMTGPIPVGIAGLLILTGLYVHLEPPLVVFPEVWAGALIALSLALRRPGEWIPAVALGLSAMLIRETALIYVVIMAVIAWIEGERREAAAWVGATLVFFVALAAHAHAVTLVTGPLDRSAQGLSGLEGFGFYVQLVTLSSGLALLPDWLAAVLIATALFGWLAWRDPAAVRALATLLGYAAVIALGVRSDDFPWALITTPVLLIGIVFAVDGLRDMIVAARDTRRITVTRVIR</sequence>
<feature type="transmembrane region" description="Helical" evidence="1">
    <location>
        <begin position="309"/>
        <end position="327"/>
    </location>
</feature>
<dbReference type="Proteomes" id="UP000240996">
    <property type="component" value="Unassembled WGS sequence"/>
</dbReference>
<feature type="transmembrane region" description="Helical" evidence="1">
    <location>
        <begin position="269"/>
        <end position="302"/>
    </location>
</feature>
<reference evidence="2 3" key="1">
    <citation type="submission" date="2018-04" db="EMBL/GenBank/DDBJ databases">
        <title>Genomic Encyclopedia of Type Strains, Phase III (KMG-III): the genomes of soil and plant-associated and newly described type strains.</title>
        <authorList>
            <person name="Whitman W."/>
        </authorList>
    </citation>
    <scope>NUCLEOTIDE SEQUENCE [LARGE SCALE GENOMIC DNA]</scope>
    <source>
        <strain evidence="2 3">NW12</strain>
    </source>
</reference>
<organism evidence="2 3">
    <name type="scientific">Sphingomonas aerolata</name>
    <dbReference type="NCBI Taxonomy" id="185951"/>
    <lineage>
        <taxon>Bacteria</taxon>
        <taxon>Pseudomonadati</taxon>
        <taxon>Pseudomonadota</taxon>
        <taxon>Alphaproteobacteria</taxon>
        <taxon>Sphingomonadales</taxon>
        <taxon>Sphingomonadaceae</taxon>
        <taxon>Sphingomonas</taxon>
    </lineage>
</organism>
<accession>A0A2T4YS82</accession>
<protein>
    <recommendedName>
        <fullName evidence="4">Dolichyl-phosphate-mannose-protein mannosyltransferase</fullName>
    </recommendedName>
</protein>
<feature type="transmembrane region" description="Helical" evidence="1">
    <location>
        <begin position="143"/>
        <end position="163"/>
    </location>
</feature>